<dbReference type="GO" id="GO:0009055">
    <property type="term" value="F:electron transfer activity"/>
    <property type="evidence" value="ECO:0007669"/>
    <property type="project" value="InterPro"/>
</dbReference>
<feature type="transmembrane region" description="Helical" evidence="6">
    <location>
        <begin position="44"/>
        <end position="62"/>
    </location>
</feature>
<dbReference type="InterPro" id="IPR051542">
    <property type="entry name" value="Hydrogenase_cytochrome"/>
</dbReference>
<dbReference type="AlphaFoldDB" id="A0AAF0C1S1"/>
<dbReference type="EMBL" id="CP059735">
    <property type="protein sequence ID" value="WDD97045.1"/>
    <property type="molecule type" value="Genomic_DNA"/>
</dbReference>
<feature type="transmembrane region" description="Helical" evidence="6">
    <location>
        <begin position="12"/>
        <end position="32"/>
    </location>
</feature>
<sequence>MPQTSKHLIWDLPVRLFHWSFALTMLGAWYTSGQEGKYIEYHMQLGYLALGLLIFRVCWGFIGPKHARFTQFVPSPIKLVHYLKSIKQGTASPSPGHNPLGSLMVLTMITLVSLQAISGLFISDDVFSSGPYYGSLDSETEKLMNTLHHNVFNYIWLSIGLHLLAIGYYWRVKKQNLVVPMITGKKSAPEVSPEDGISSSRLVLACVVVIAAAAFVYWLVVLNAPEITEYYY</sequence>
<dbReference type="GO" id="GO:0022904">
    <property type="term" value="P:respiratory electron transport chain"/>
    <property type="evidence" value="ECO:0007669"/>
    <property type="project" value="InterPro"/>
</dbReference>
<dbReference type="Gene3D" id="1.20.950.20">
    <property type="entry name" value="Transmembrane di-heme cytochromes, Chain C"/>
    <property type="match status" value="1"/>
</dbReference>
<keyword evidence="2" id="KW-1003">Cell membrane</keyword>
<proteinExistence type="predicted"/>
<keyword evidence="9" id="KW-1185">Reference proteome</keyword>
<dbReference type="InterPro" id="IPR016174">
    <property type="entry name" value="Di-haem_cyt_TM"/>
</dbReference>
<evidence type="ECO:0000256" key="5">
    <source>
        <dbReference type="ARBA" id="ARBA00023136"/>
    </source>
</evidence>
<evidence type="ECO:0000256" key="1">
    <source>
        <dbReference type="ARBA" id="ARBA00004651"/>
    </source>
</evidence>
<reference evidence="8 9" key="1">
    <citation type="journal article" date="2015" name="Genome Announc.">
        <title>Draft Genome Sequences of Marine Isolates of Thalassomonas viridans and Thalassomonas actiniarum.</title>
        <authorList>
            <person name="Olonade I."/>
            <person name="van Zyl L.J."/>
            <person name="Trindade M."/>
        </authorList>
    </citation>
    <scope>NUCLEOTIDE SEQUENCE [LARGE SCALE GENOMIC DNA]</scope>
    <source>
        <strain evidence="8 9">A5K-106</strain>
    </source>
</reference>
<dbReference type="Proteomes" id="UP000032568">
    <property type="component" value="Chromosome"/>
</dbReference>
<feature type="transmembrane region" description="Helical" evidence="6">
    <location>
        <begin position="202"/>
        <end position="220"/>
    </location>
</feature>
<evidence type="ECO:0000259" key="7">
    <source>
        <dbReference type="Pfam" id="PF01292"/>
    </source>
</evidence>
<keyword evidence="4 6" id="KW-1133">Transmembrane helix</keyword>
<feature type="domain" description="Cytochrome b561 bacterial/Ni-hydrogenase" evidence="7">
    <location>
        <begin position="10"/>
        <end position="184"/>
    </location>
</feature>
<keyword evidence="5 6" id="KW-0472">Membrane</keyword>
<dbReference type="KEGG" id="tact:SG35_016975"/>
<gene>
    <name evidence="8" type="ORF">SG35_016975</name>
</gene>
<dbReference type="InterPro" id="IPR011577">
    <property type="entry name" value="Cyt_b561_bac/Ni-Hgenase"/>
</dbReference>
<dbReference type="Pfam" id="PF01292">
    <property type="entry name" value="Ni_hydr_CYTB"/>
    <property type="match status" value="1"/>
</dbReference>
<evidence type="ECO:0000313" key="9">
    <source>
        <dbReference type="Proteomes" id="UP000032568"/>
    </source>
</evidence>
<evidence type="ECO:0000256" key="4">
    <source>
        <dbReference type="ARBA" id="ARBA00022989"/>
    </source>
</evidence>
<comment type="subcellular location">
    <subcellularLocation>
        <location evidence="1">Cell membrane</location>
        <topology evidence="1">Multi-pass membrane protein</topology>
    </subcellularLocation>
</comment>
<reference evidence="8 9" key="2">
    <citation type="journal article" date="2022" name="Mar. Drugs">
        <title>Bioassay-Guided Fractionation Leads to the Detection of Cholic Acid Generated by the Rare Thalassomonas sp.</title>
        <authorList>
            <person name="Pheiffer F."/>
            <person name="Schneider Y.K."/>
            <person name="Hansen E.H."/>
            <person name="Andersen J.H."/>
            <person name="Isaksson J."/>
            <person name="Busche T."/>
            <person name="R C."/>
            <person name="Kalinowski J."/>
            <person name="Zyl L.V."/>
            <person name="Trindade M."/>
        </authorList>
    </citation>
    <scope>NUCLEOTIDE SEQUENCE [LARGE SCALE GENOMIC DNA]</scope>
    <source>
        <strain evidence="8 9">A5K-106</strain>
    </source>
</reference>
<evidence type="ECO:0000256" key="2">
    <source>
        <dbReference type="ARBA" id="ARBA00022475"/>
    </source>
</evidence>
<evidence type="ECO:0000256" key="6">
    <source>
        <dbReference type="SAM" id="Phobius"/>
    </source>
</evidence>
<protein>
    <submittedName>
        <fullName evidence="8">Cytochrome b/b6 domain-containing protein</fullName>
    </submittedName>
</protein>
<dbReference type="GO" id="GO:0020037">
    <property type="term" value="F:heme binding"/>
    <property type="evidence" value="ECO:0007669"/>
    <property type="project" value="TreeGrafter"/>
</dbReference>
<dbReference type="RefSeq" id="WP_044831670.1">
    <property type="nucleotide sequence ID" value="NZ_CP059735.1"/>
</dbReference>
<keyword evidence="3 6" id="KW-0812">Transmembrane</keyword>
<feature type="transmembrane region" description="Helical" evidence="6">
    <location>
        <begin position="151"/>
        <end position="170"/>
    </location>
</feature>
<evidence type="ECO:0000256" key="3">
    <source>
        <dbReference type="ARBA" id="ARBA00022692"/>
    </source>
</evidence>
<name>A0AAF0C1S1_9GAMM</name>
<dbReference type="PANTHER" id="PTHR30485">
    <property type="entry name" value="NI/FE-HYDROGENASE 1 B-TYPE CYTOCHROME SUBUNIT"/>
    <property type="match status" value="1"/>
</dbReference>
<dbReference type="GO" id="GO:0005886">
    <property type="term" value="C:plasma membrane"/>
    <property type="evidence" value="ECO:0007669"/>
    <property type="project" value="UniProtKB-SubCell"/>
</dbReference>
<organism evidence="8 9">
    <name type="scientific">Thalassomonas actiniarum</name>
    <dbReference type="NCBI Taxonomy" id="485447"/>
    <lineage>
        <taxon>Bacteria</taxon>
        <taxon>Pseudomonadati</taxon>
        <taxon>Pseudomonadota</taxon>
        <taxon>Gammaproteobacteria</taxon>
        <taxon>Alteromonadales</taxon>
        <taxon>Colwelliaceae</taxon>
        <taxon>Thalassomonas</taxon>
    </lineage>
</organism>
<dbReference type="PANTHER" id="PTHR30485:SF2">
    <property type="entry name" value="BLL0597 PROTEIN"/>
    <property type="match status" value="1"/>
</dbReference>
<accession>A0AAF0C1S1</accession>
<evidence type="ECO:0000313" key="8">
    <source>
        <dbReference type="EMBL" id="WDD97045.1"/>
    </source>
</evidence>
<dbReference type="SUPFAM" id="SSF81342">
    <property type="entry name" value="Transmembrane di-heme cytochromes"/>
    <property type="match status" value="1"/>
</dbReference>
<feature type="transmembrane region" description="Helical" evidence="6">
    <location>
        <begin position="103"/>
        <end position="122"/>
    </location>
</feature>